<evidence type="ECO:0000313" key="1">
    <source>
        <dbReference type="EMBL" id="KKM80357.1"/>
    </source>
</evidence>
<name>A0A0F9NG64_9ZZZZ</name>
<sequence>MSAGEKAIPLIEENKKWKDKLPGFICDCGHSGKGHELLCEGDDTMMWCPMCKTAGWIWKVELERRVS</sequence>
<organism evidence="1">
    <name type="scientific">marine sediment metagenome</name>
    <dbReference type="NCBI Taxonomy" id="412755"/>
    <lineage>
        <taxon>unclassified sequences</taxon>
        <taxon>metagenomes</taxon>
        <taxon>ecological metagenomes</taxon>
    </lineage>
</organism>
<gene>
    <name evidence="1" type="ORF">LCGC14_1340750</name>
</gene>
<protein>
    <submittedName>
        <fullName evidence="1">Uncharacterized protein</fullName>
    </submittedName>
</protein>
<dbReference type="EMBL" id="LAZR01008198">
    <property type="protein sequence ID" value="KKM80357.1"/>
    <property type="molecule type" value="Genomic_DNA"/>
</dbReference>
<comment type="caution">
    <text evidence="1">The sequence shown here is derived from an EMBL/GenBank/DDBJ whole genome shotgun (WGS) entry which is preliminary data.</text>
</comment>
<proteinExistence type="predicted"/>
<accession>A0A0F9NG64</accession>
<reference evidence="1" key="1">
    <citation type="journal article" date="2015" name="Nature">
        <title>Complex archaea that bridge the gap between prokaryotes and eukaryotes.</title>
        <authorList>
            <person name="Spang A."/>
            <person name="Saw J.H."/>
            <person name="Jorgensen S.L."/>
            <person name="Zaremba-Niedzwiedzka K."/>
            <person name="Martijn J."/>
            <person name="Lind A.E."/>
            <person name="van Eijk R."/>
            <person name="Schleper C."/>
            <person name="Guy L."/>
            <person name="Ettema T.J."/>
        </authorList>
    </citation>
    <scope>NUCLEOTIDE SEQUENCE</scope>
</reference>
<dbReference type="AlphaFoldDB" id="A0A0F9NG64"/>